<dbReference type="EMBL" id="BFEA01000695">
    <property type="protein sequence ID" value="GBG88800.1"/>
    <property type="molecule type" value="Genomic_DNA"/>
</dbReference>
<keyword evidence="3" id="KW-1185">Reference proteome</keyword>
<protein>
    <submittedName>
        <fullName evidence="2">Uncharacterized protein</fullName>
    </submittedName>
</protein>
<dbReference type="AlphaFoldDB" id="A0A388M2J9"/>
<dbReference type="Gramene" id="GBG88800">
    <property type="protein sequence ID" value="GBG88800"/>
    <property type="gene ID" value="CBR_g48415"/>
</dbReference>
<name>A0A388M2J9_CHABU</name>
<evidence type="ECO:0000256" key="1">
    <source>
        <dbReference type="SAM" id="MobiDB-lite"/>
    </source>
</evidence>
<accession>A0A388M2J9</accession>
<evidence type="ECO:0000313" key="3">
    <source>
        <dbReference type="Proteomes" id="UP000265515"/>
    </source>
</evidence>
<gene>
    <name evidence="2" type="ORF">CBR_g48415</name>
</gene>
<feature type="compositionally biased region" description="Acidic residues" evidence="1">
    <location>
        <begin position="216"/>
        <end position="231"/>
    </location>
</feature>
<feature type="compositionally biased region" description="Basic and acidic residues" evidence="1">
    <location>
        <begin position="236"/>
        <end position="248"/>
    </location>
</feature>
<sequence>MLAPRGHISVIRQVHHPCISSDIIRFAQFFSTASVHAAAEFRFVIPNSKALKWTRDSEHPVANEDVELLIIQAWRTGVEGDLLGFVSESVEAGHRQPIVGELLILLMQLLDDLPIDVISHCDESPTPHILSRSLTPYLQLSACLEGDWSNRSYLSHGNYLNLAEIIDLLFLDRGEPASKEEEEEEEEEEEGAGSTDTSEEDEYYNEHSEHESGAISEEEEEEEASEEEEVEQAGTHGEDPAEAGRRRA</sequence>
<feature type="region of interest" description="Disordered" evidence="1">
    <location>
        <begin position="176"/>
        <end position="248"/>
    </location>
</feature>
<feature type="compositionally biased region" description="Acidic residues" evidence="1">
    <location>
        <begin position="180"/>
        <end position="203"/>
    </location>
</feature>
<reference evidence="2 3" key="1">
    <citation type="journal article" date="2018" name="Cell">
        <title>The Chara Genome: Secondary Complexity and Implications for Plant Terrestrialization.</title>
        <authorList>
            <person name="Nishiyama T."/>
            <person name="Sakayama H."/>
            <person name="Vries J.D."/>
            <person name="Buschmann H."/>
            <person name="Saint-Marcoux D."/>
            <person name="Ullrich K.K."/>
            <person name="Haas F.B."/>
            <person name="Vanderstraeten L."/>
            <person name="Becker D."/>
            <person name="Lang D."/>
            <person name="Vosolsobe S."/>
            <person name="Rombauts S."/>
            <person name="Wilhelmsson P.K.I."/>
            <person name="Janitza P."/>
            <person name="Kern R."/>
            <person name="Heyl A."/>
            <person name="Rumpler F."/>
            <person name="Villalobos L.I.A.C."/>
            <person name="Clay J.M."/>
            <person name="Skokan R."/>
            <person name="Toyoda A."/>
            <person name="Suzuki Y."/>
            <person name="Kagoshima H."/>
            <person name="Schijlen E."/>
            <person name="Tajeshwar N."/>
            <person name="Catarino B."/>
            <person name="Hetherington A.J."/>
            <person name="Saltykova A."/>
            <person name="Bonnot C."/>
            <person name="Breuninger H."/>
            <person name="Symeonidi A."/>
            <person name="Radhakrishnan G.V."/>
            <person name="Van Nieuwerburgh F."/>
            <person name="Deforce D."/>
            <person name="Chang C."/>
            <person name="Karol K.G."/>
            <person name="Hedrich R."/>
            <person name="Ulvskov P."/>
            <person name="Glockner G."/>
            <person name="Delwiche C.F."/>
            <person name="Petrasek J."/>
            <person name="Van de Peer Y."/>
            <person name="Friml J."/>
            <person name="Beilby M."/>
            <person name="Dolan L."/>
            <person name="Kohara Y."/>
            <person name="Sugano S."/>
            <person name="Fujiyama A."/>
            <person name="Delaux P.-M."/>
            <person name="Quint M."/>
            <person name="TheiBen G."/>
            <person name="Hagemann M."/>
            <person name="Harholt J."/>
            <person name="Dunand C."/>
            <person name="Zachgo S."/>
            <person name="Langdale J."/>
            <person name="Maumus F."/>
            <person name="Straeten D.V.D."/>
            <person name="Gould S.B."/>
            <person name="Rensing S.A."/>
        </authorList>
    </citation>
    <scope>NUCLEOTIDE SEQUENCE [LARGE SCALE GENOMIC DNA]</scope>
    <source>
        <strain evidence="2 3">S276</strain>
    </source>
</reference>
<evidence type="ECO:0000313" key="2">
    <source>
        <dbReference type="EMBL" id="GBG88800.1"/>
    </source>
</evidence>
<dbReference type="Proteomes" id="UP000265515">
    <property type="component" value="Unassembled WGS sequence"/>
</dbReference>
<proteinExistence type="predicted"/>
<comment type="caution">
    <text evidence="2">The sequence shown here is derived from an EMBL/GenBank/DDBJ whole genome shotgun (WGS) entry which is preliminary data.</text>
</comment>
<organism evidence="2 3">
    <name type="scientific">Chara braunii</name>
    <name type="common">Braun's stonewort</name>
    <dbReference type="NCBI Taxonomy" id="69332"/>
    <lineage>
        <taxon>Eukaryota</taxon>
        <taxon>Viridiplantae</taxon>
        <taxon>Streptophyta</taxon>
        <taxon>Charophyceae</taxon>
        <taxon>Charales</taxon>
        <taxon>Characeae</taxon>
        <taxon>Chara</taxon>
    </lineage>
</organism>